<evidence type="ECO:0000313" key="1">
    <source>
        <dbReference type="EMBL" id="SVA91116.1"/>
    </source>
</evidence>
<organism evidence="1">
    <name type="scientific">marine metagenome</name>
    <dbReference type="NCBI Taxonomy" id="408172"/>
    <lineage>
        <taxon>unclassified sequences</taxon>
        <taxon>metagenomes</taxon>
        <taxon>ecological metagenomes</taxon>
    </lineage>
</organism>
<sequence>MREGFFEGLILFFDGTRICTDLSIWDYGLKISQY</sequence>
<gene>
    <name evidence="1" type="ORF">METZ01_LOCUS143970</name>
</gene>
<accession>A0A381ZPB0</accession>
<protein>
    <submittedName>
        <fullName evidence="1">Uncharacterized protein</fullName>
    </submittedName>
</protein>
<reference evidence="1" key="1">
    <citation type="submission" date="2018-05" db="EMBL/GenBank/DDBJ databases">
        <authorList>
            <person name="Lanie J.A."/>
            <person name="Ng W.-L."/>
            <person name="Kazmierczak K.M."/>
            <person name="Andrzejewski T.M."/>
            <person name="Davidsen T.M."/>
            <person name="Wayne K.J."/>
            <person name="Tettelin H."/>
            <person name="Glass J.I."/>
            <person name="Rusch D."/>
            <person name="Podicherti R."/>
            <person name="Tsui H.-C.T."/>
            <person name="Winkler M.E."/>
        </authorList>
    </citation>
    <scope>NUCLEOTIDE SEQUENCE</scope>
</reference>
<dbReference type="AlphaFoldDB" id="A0A381ZPB0"/>
<name>A0A381ZPB0_9ZZZZ</name>
<proteinExistence type="predicted"/>
<dbReference type="EMBL" id="UINC01022131">
    <property type="protein sequence ID" value="SVA91116.1"/>
    <property type="molecule type" value="Genomic_DNA"/>
</dbReference>